<dbReference type="AlphaFoldDB" id="A0A6A4GM22"/>
<gene>
    <name evidence="1" type="ORF">BT96DRAFT_1006011</name>
</gene>
<name>A0A6A4GM22_9AGAR</name>
<dbReference type="Proteomes" id="UP000799118">
    <property type="component" value="Unassembled WGS sequence"/>
</dbReference>
<organism evidence="1 2">
    <name type="scientific">Gymnopus androsaceus JB14</name>
    <dbReference type="NCBI Taxonomy" id="1447944"/>
    <lineage>
        <taxon>Eukaryota</taxon>
        <taxon>Fungi</taxon>
        <taxon>Dikarya</taxon>
        <taxon>Basidiomycota</taxon>
        <taxon>Agaricomycotina</taxon>
        <taxon>Agaricomycetes</taxon>
        <taxon>Agaricomycetidae</taxon>
        <taxon>Agaricales</taxon>
        <taxon>Marasmiineae</taxon>
        <taxon>Omphalotaceae</taxon>
        <taxon>Gymnopus</taxon>
    </lineage>
</organism>
<dbReference type="OrthoDB" id="3202607at2759"/>
<evidence type="ECO:0000313" key="1">
    <source>
        <dbReference type="EMBL" id="KAE9386516.1"/>
    </source>
</evidence>
<evidence type="ECO:0000313" key="2">
    <source>
        <dbReference type="Proteomes" id="UP000799118"/>
    </source>
</evidence>
<dbReference type="EMBL" id="ML769872">
    <property type="protein sequence ID" value="KAE9386516.1"/>
    <property type="molecule type" value="Genomic_DNA"/>
</dbReference>
<keyword evidence="2" id="KW-1185">Reference proteome</keyword>
<sequence>MSGATSPLNKGSIMLLDLLEVNHCLNSPAAGVKHSAEFPLHTSSLPLKLLKLPAIPQGHSHQKSHANHAGQCRKVDAVCYKIPCKRLQELVDQAAPVSTSLDTDVMHGYTSGYIGKECVAPEAAGCTWSLEELVGTSSRFKFAVIPADASSGKVRPIVDASKCVSGAVIPPPRAEDMDEPDPTFLAAADECTALLKSNQPKLFKH</sequence>
<proteinExistence type="predicted"/>
<protein>
    <submittedName>
        <fullName evidence="1">Uncharacterized protein</fullName>
    </submittedName>
</protein>
<reference evidence="1" key="1">
    <citation type="journal article" date="2019" name="Environ. Microbiol.">
        <title>Fungal ecological strategies reflected in gene transcription - a case study of two litter decomposers.</title>
        <authorList>
            <person name="Barbi F."/>
            <person name="Kohler A."/>
            <person name="Barry K."/>
            <person name="Baskaran P."/>
            <person name="Daum C."/>
            <person name="Fauchery L."/>
            <person name="Ihrmark K."/>
            <person name="Kuo A."/>
            <person name="LaButti K."/>
            <person name="Lipzen A."/>
            <person name="Morin E."/>
            <person name="Grigoriev I.V."/>
            <person name="Henrissat B."/>
            <person name="Lindahl B."/>
            <person name="Martin F."/>
        </authorList>
    </citation>
    <scope>NUCLEOTIDE SEQUENCE</scope>
    <source>
        <strain evidence="1">JB14</strain>
    </source>
</reference>
<accession>A0A6A4GM22</accession>